<dbReference type="InterPro" id="IPR037066">
    <property type="entry name" value="Plug_dom_sf"/>
</dbReference>
<dbReference type="EMBL" id="MDGQ01000003">
    <property type="protein sequence ID" value="OEK06893.1"/>
    <property type="molecule type" value="Genomic_DNA"/>
</dbReference>
<comment type="similarity">
    <text evidence="7">Belongs to the TonB-dependent receptor family.</text>
</comment>
<name>A0A1E5T6A1_9BACT</name>
<evidence type="ECO:0000256" key="6">
    <source>
        <dbReference type="ARBA" id="ARBA00023237"/>
    </source>
</evidence>
<keyword evidence="4 7" id="KW-0812">Transmembrane</keyword>
<evidence type="ECO:0000259" key="9">
    <source>
        <dbReference type="Pfam" id="PF07715"/>
    </source>
</evidence>
<dbReference type="STRING" id="1563681.BFP71_04355"/>
<dbReference type="OrthoDB" id="966159at2"/>
<keyword evidence="6 7" id="KW-0998">Cell outer membrane</keyword>
<dbReference type="PROSITE" id="PS52016">
    <property type="entry name" value="TONB_DEPENDENT_REC_3"/>
    <property type="match status" value="1"/>
</dbReference>
<keyword evidence="8" id="KW-0732">Signal</keyword>
<dbReference type="InterPro" id="IPR012910">
    <property type="entry name" value="Plug_dom"/>
</dbReference>
<evidence type="ECO:0000256" key="1">
    <source>
        <dbReference type="ARBA" id="ARBA00004571"/>
    </source>
</evidence>
<comment type="caution">
    <text evidence="10">The sequence shown here is derived from an EMBL/GenBank/DDBJ whole genome shotgun (WGS) entry which is preliminary data.</text>
</comment>
<feature type="signal peptide" evidence="8">
    <location>
        <begin position="1"/>
        <end position="20"/>
    </location>
</feature>
<comment type="subcellular location">
    <subcellularLocation>
        <location evidence="1 7">Cell outer membrane</location>
        <topology evidence="1 7">Multi-pass membrane protein</topology>
    </subcellularLocation>
</comment>
<keyword evidence="3 7" id="KW-1134">Transmembrane beta strand</keyword>
<evidence type="ECO:0000256" key="7">
    <source>
        <dbReference type="PROSITE-ProRule" id="PRU01360"/>
    </source>
</evidence>
<organism evidence="10 11">
    <name type="scientific">Roseivirga misakiensis</name>
    <dbReference type="NCBI Taxonomy" id="1563681"/>
    <lineage>
        <taxon>Bacteria</taxon>
        <taxon>Pseudomonadati</taxon>
        <taxon>Bacteroidota</taxon>
        <taxon>Cytophagia</taxon>
        <taxon>Cytophagales</taxon>
        <taxon>Roseivirgaceae</taxon>
        <taxon>Roseivirga</taxon>
    </lineage>
</organism>
<dbReference type="Gene3D" id="2.40.170.20">
    <property type="entry name" value="TonB-dependent receptor, beta-barrel domain"/>
    <property type="match status" value="1"/>
</dbReference>
<dbReference type="GO" id="GO:0009279">
    <property type="term" value="C:cell outer membrane"/>
    <property type="evidence" value="ECO:0007669"/>
    <property type="project" value="UniProtKB-SubCell"/>
</dbReference>
<dbReference type="AlphaFoldDB" id="A0A1E5T6A1"/>
<keyword evidence="2 7" id="KW-0813">Transport</keyword>
<evidence type="ECO:0000256" key="8">
    <source>
        <dbReference type="SAM" id="SignalP"/>
    </source>
</evidence>
<accession>A0A1E5T6A1</accession>
<dbReference type="InterPro" id="IPR023997">
    <property type="entry name" value="TonB-dep_OMP_SusC/RagA_CS"/>
</dbReference>
<dbReference type="Pfam" id="PF07715">
    <property type="entry name" value="Plug"/>
    <property type="match status" value="1"/>
</dbReference>
<dbReference type="NCBIfam" id="TIGR04057">
    <property type="entry name" value="SusC_RagA_signa"/>
    <property type="match status" value="1"/>
</dbReference>
<dbReference type="Gene3D" id="2.170.130.10">
    <property type="entry name" value="TonB-dependent receptor, plug domain"/>
    <property type="match status" value="1"/>
</dbReference>
<evidence type="ECO:0000313" key="11">
    <source>
        <dbReference type="Proteomes" id="UP000095552"/>
    </source>
</evidence>
<sequence length="884" mass="98189">MNKLTRLLLSSLLCFSIVFAASAQHVNLDSTQKITDLNKGNLYDPIQLLQGRVAGVSITRPGGDLNEAYQIRIRGINALSPENRPLVILDNMVGVSLENIDPNDIESFTILKETAATALYGMRGANGVIIVTSKRAKSDTPIINVHSSVSIDRIGKTYDVLDRAAFLDLGGPDFGANTDWIEESTQTGLSEAAGFLVSQQLEKTTFSLSANYRDIEGIVSPSFQKRLNTRFAIDHLLLNDKLQVSGQIFFTNSERGTVNPLVFQEMTVYNPTAPIFDPSNTSTGGFFQQNLFDSYNPIALLNQQQDILEDKRLLLGFSASYEVLDNLNIRGSYTQDNRNSFGGQYWSKDDYERGIWFNGIGNRSTSDRFTEIVDFSVDYQKRIKEINFKFLVGTGFQNRENETFFAQVNQFLFDAQTFNNLGFGAIASGPGAQISSSRVDDRLNSYYGRIDAQFSDAFGAYLNLRADSYSGFIDNKTGLFYGLGLQYDLINTIEAGSFSQLSLRASYGTSGNLPPNPNLGESLIIPNAPQDLDGDANTTDDIFVSGFRPNSRNPLLQWEETKEFNLGIDFALTSIGLSGSFDYFNRKSEDLILDELAIIGSPNRLDPGTFHTTTTIFANAIDLSTSGIELTLNYQKSFDALTWNSSINITRYQPNSIDRMGSFSDNQLTTFFGGFSFSPGGRSNLTTRNLLGGTVGGLYAPRLLSVDANGNVEVSTQLNTEWEEVGNAIPTTDLGFYNEINFGSWTMNFLLRGSFGHSMLNVTRMFYEPQSPFTASFNNVLTDQYVGARDFTFSDNYVEKASFLRLNHLAISRTLALSNQRFLTLEIIGQNLFTITNYTGLDPEPRLFHSRGANWIVQGFTAGEAERQFHFTTRTYTLALKLSL</sequence>
<keyword evidence="11" id="KW-1185">Reference proteome</keyword>
<feature type="chain" id="PRO_5009186033" description="TonB-dependent receptor plug domain-containing protein" evidence="8">
    <location>
        <begin position="21"/>
        <end position="884"/>
    </location>
</feature>
<dbReference type="Proteomes" id="UP000095552">
    <property type="component" value="Unassembled WGS sequence"/>
</dbReference>
<feature type="domain" description="TonB-dependent receptor plug" evidence="9">
    <location>
        <begin position="36"/>
        <end position="128"/>
    </location>
</feature>
<evidence type="ECO:0000313" key="10">
    <source>
        <dbReference type="EMBL" id="OEK06893.1"/>
    </source>
</evidence>
<evidence type="ECO:0000256" key="5">
    <source>
        <dbReference type="ARBA" id="ARBA00023136"/>
    </source>
</evidence>
<protein>
    <recommendedName>
        <fullName evidence="9">TonB-dependent receptor plug domain-containing protein</fullName>
    </recommendedName>
</protein>
<proteinExistence type="inferred from homology"/>
<reference evidence="10 11" key="1">
    <citation type="submission" date="2016-08" db="EMBL/GenBank/DDBJ databases">
        <title>Draft genome of Fabibacter sp. strain SK-8.</title>
        <authorList>
            <person name="Wong S.-K."/>
            <person name="Hamasaki K."/>
            <person name="Yoshizawa S."/>
        </authorList>
    </citation>
    <scope>NUCLEOTIDE SEQUENCE [LARGE SCALE GENOMIC DNA]</scope>
    <source>
        <strain evidence="10 11">SK-8</strain>
    </source>
</reference>
<evidence type="ECO:0000256" key="3">
    <source>
        <dbReference type="ARBA" id="ARBA00022452"/>
    </source>
</evidence>
<evidence type="ECO:0000256" key="2">
    <source>
        <dbReference type="ARBA" id="ARBA00022448"/>
    </source>
</evidence>
<dbReference type="SUPFAM" id="SSF56935">
    <property type="entry name" value="Porins"/>
    <property type="match status" value="1"/>
</dbReference>
<dbReference type="InterPro" id="IPR036942">
    <property type="entry name" value="Beta-barrel_TonB_sf"/>
</dbReference>
<gene>
    <name evidence="10" type="ORF">BFP71_04355</name>
</gene>
<evidence type="ECO:0000256" key="4">
    <source>
        <dbReference type="ARBA" id="ARBA00022692"/>
    </source>
</evidence>
<dbReference type="InterPro" id="IPR039426">
    <property type="entry name" value="TonB-dep_rcpt-like"/>
</dbReference>
<dbReference type="RefSeq" id="WP_069834205.1">
    <property type="nucleotide sequence ID" value="NZ_MDGQ01000003.1"/>
</dbReference>
<keyword evidence="5 7" id="KW-0472">Membrane</keyword>